<gene>
    <name evidence="9" type="ORF">HBA54_26095</name>
</gene>
<sequence length="428" mass="44643">MTLLVLLGTMIGLSLLGVHLVFAILLSSTLALLIYRDYIPLEIIAQLFLSGIDNFLLLAVGFFFLAGELMNRGGVTRRIVEFAEACVGHIRGGLGHVNVASSVFFSGISGSAVADTAAIGSVMVPAMEKAGFSRGFAAAVTQSSSVIGPIIPPSIPMIVYAVLAQQSVGKMFLAGVLPGLLVALCLMVMVYVVALRRGYPAGRWQGVGAILRAGASALVALATPVIIVGGILGGVMTATEAGAVAVAYAFVIGKFWFRELTWAGCGEALVAAAKGSATVLVIVGASSVFAWIVADLKVSTTAAELIFSISRDPFWVLVMAMIFVLLIGLFMDPLAGLVVTVPVLLPVMQDIGVDPIHFGVLIVLNLMIGLTTPPVGYLIYLSAYIAKESPEVVIRESLPFLAALFAALILCLCFPALVLTLPQLYSGG</sequence>
<accession>A0A967F2Q4</accession>
<dbReference type="Pfam" id="PF06808">
    <property type="entry name" value="DctM"/>
    <property type="match status" value="1"/>
</dbReference>
<feature type="transmembrane region" description="Helical" evidence="7">
    <location>
        <begin position="47"/>
        <end position="66"/>
    </location>
</feature>
<comment type="subcellular location">
    <subcellularLocation>
        <location evidence="1 7">Cell inner membrane</location>
        <topology evidence="1 7">Multi-pass membrane protein</topology>
    </subcellularLocation>
</comment>
<dbReference type="PANTHER" id="PTHR33362">
    <property type="entry name" value="SIALIC ACID TRAP TRANSPORTER PERMEASE PROTEIN SIAT-RELATED"/>
    <property type="match status" value="1"/>
</dbReference>
<evidence type="ECO:0000313" key="9">
    <source>
        <dbReference type="EMBL" id="NIA72069.1"/>
    </source>
</evidence>
<protein>
    <recommendedName>
        <fullName evidence="7">TRAP transporter large permease protein</fullName>
    </recommendedName>
</protein>
<feature type="transmembrane region" description="Helical" evidence="7">
    <location>
        <begin position="6"/>
        <end position="35"/>
    </location>
</feature>
<keyword evidence="6 7" id="KW-0472">Membrane</keyword>
<feature type="transmembrane region" description="Helical" evidence="7">
    <location>
        <begin position="215"/>
        <end position="235"/>
    </location>
</feature>
<comment type="caution">
    <text evidence="9">The sequence shown here is derived from an EMBL/GenBank/DDBJ whole genome shotgun (WGS) entry which is preliminary data.</text>
</comment>
<evidence type="ECO:0000259" key="8">
    <source>
        <dbReference type="Pfam" id="PF06808"/>
    </source>
</evidence>
<dbReference type="EMBL" id="JAAQPH010000032">
    <property type="protein sequence ID" value="NIA72069.1"/>
    <property type="molecule type" value="Genomic_DNA"/>
</dbReference>
<dbReference type="InterPro" id="IPR010656">
    <property type="entry name" value="DctM"/>
</dbReference>
<evidence type="ECO:0000256" key="7">
    <source>
        <dbReference type="RuleBase" id="RU369079"/>
    </source>
</evidence>
<keyword evidence="2" id="KW-1003">Cell membrane</keyword>
<evidence type="ECO:0000256" key="4">
    <source>
        <dbReference type="ARBA" id="ARBA00022692"/>
    </source>
</evidence>
<feature type="transmembrane region" description="Helical" evidence="7">
    <location>
        <begin position="136"/>
        <end position="159"/>
    </location>
</feature>
<feature type="transmembrane region" description="Helical" evidence="7">
    <location>
        <begin position="356"/>
        <end position="380"/>
    </location>
</feature>
<feature type="transmembrane region" description="Helical" evidence="7">
    <location>
        <begin position="269"/>
        <end position="294"/>
    </location>
</feature>
<dbReference type="RefSeq" id="WP_167230760.1">
    <property type="nucleotide sequence ID" value="NZ_JAAQPH010000032.1"/>
</dbReference>
<keyword evidence="7" id="KW-0813">Transport</keyword>
<dbReference type="NCBIfam" id="TIGR00786">
    <property type="entry name" value="dctM"/>
    <property type="match status" value="1"/>
</dbReference>
<dbReference type="AlphaFoldDB" id="A0A967F2Q4"/>
<dbReference type="PANTHER" id="PTHR33362:SF2">
    <property type="entry name" value="TRAP TRANSPORTER LARGE PERMEASE PROTEIN"/>
    <property type="match status" value="1"/>
</dbReference>
<feature type="transmembrane region" description="Helical" evidence="7">
    <location>
        <begin position="171"/>
        <end position="194"/>
    </location>
</feature>
<comment type="caution">
    <text evidence="7">Lacks conserved residue(s) required for the propagation of feature annotation.</text>
</comment>
<dbReference type="PIRSF" id="PIRSF006066">
    <property type="entry name" value="HI0050"/>
    <property type="match status" value="1"/>
</dbReference>
<proteinExistence type="inferred from homology"/>
<dbReference type="InterPro" id="IPR004681">
    <property type="entry name" value="TRAP_DctM"/>
</dbReference>
<name>A0A967F2Q4_9PROT</name>
<evidence type="ECO:0000313" key="10">
    <source>
        <dbReference type="Proteomes" id="UP000761264"/>
    </source>
</evidence>
<feature type="transmembrane region" description="Helical" evidence="7">
    <location>
        <begin position="241"/>
        <end position="257"/>
    </location>
</feature>
<dbReference type="GO" id="GO:0005886">
    <property type="term" value="C:plasma membrane"/>
    <property type="evidence" value="ECO:0007669"/>
    <property type="project" value="UniProtKB-SubCell"/>
</dbReference>
<feature type="transmembrane region" description="Helical" evidence="7">
    <location>
        <begin position="314"/>
        <end position="344"/>
    </location>
</feature>
<evidence type="ECO:0000256" key="2">
    <source>
        <dbReference type="ARBA" id="ARBA00022475"/>
    </source>
</evidence>
<comment type="function">
    <text evidence="7">Part of the tripartite ATP-independent periplasmic (TRAP) transport system.</text>
</comment>
<evidence type="ECO:0000256" key="1">
    <source>
        <dbReference type="ARBA" id="ARBA00004429"/>
    </source>
</evidence>
<keyword evidence="4 7" id="KW-0812">Transmembrane</keyword>
<organism evidence="9 10">
    <name type="scientific">Pelagibius litoralis</name>
    <dbReference type="NCBI Taxonomy" id="374515"/>
    <lineage>
        <taxon>Bacteria</taxon>
        <taxon>Pseudomonadati</taxon>
        <taxon>Pseudomonadota</taxon>
        <taxon>Alphaproteobacteria</taxon>
        <taxon>Rhodospirillales</taxon>
        <taxon>Rhodovibrionaceae</taxon>
        <taxon>Pelagibius</taxon>
    </lineage>
</organism>
<feature type="transmembrane region" description="Helical" evidence="7">
    <location>
        <begin position="400"/>
        <end position="421"/>
    </location>
</feature>
<keyword evidence="5 7" id="KW-1133">Transmembrane helix</keyword>
<comment type="similarity">
    <text evidence="7">Belongs to the TRAP transporter large permease family.</text>
</comment>
<comment type="subunit">
    <text evidence="7">The complex comprises the extracytoplasmic solute receptor protein and the two transmembrane proteins.</text>
</comment>
<reference evidence="9" key="1">
    <citation type="submission" date="2020-03" db="EMBL/GenBank/DDBJ databases">
        <title>Genome of Pelagibius litoralis DSM 21314T.</title>
        <authorList>
            <person name="Wang G."/>
        </authorList>
    </citation>
    <scope>NUCLEOTIDE SEQUENCE</scope>
    <source>
        <strain evidence="9">DSM 21314</strain>
    </source>
</reference>
<evidence type="ECO:0000256" key="6">
    <source>
        <dbReference type="ARBA" id="ARBA00023136"/>
    </source>
</evidence>
<dbReference type="GO" id="GO:0022857">
    <property type="term" value="F:transmembrane transporter activity"/>
    <property type="evidence" value="ECO:0007669"/>
    <property type="project" value="UniProtKB-UniRule"/>
</dbReference>
<evidence type="ECO:0000256" key="3">
    <source>
        <dbReference type="ARBA" id="ARBA00022519"/>
    </source>
</evidence>
<feature type="domain" description="TRAP C4-dicarboxylate transport system permease DctM subunit" evidence="8">
    <location>
        <begin position="7"/>
        <end position="417"/>
    </location>
</feature>
<keyword evidence="3 7" id="KW-0997">Cell inner membrane</keyword>
<dbReference type="Proteomes" id="UP000761264">
    <property type="component" value="Unassembled WGS sequence"/>
</dbReference>
<evidence type="ECO:0000256" key="5">
    <source>
        <dbReference type="ARBA" id="ARBA00022989"/>
    </source>
</evidence>
<keyword evidence="10" id="KW-1185">Reference proteome</keyword>